<proteinExistence type="predicted"/>
<evidence type="ECO:0000313" key="2">
    <source>
        <dbReference type="Proteomes" id="UP000093336"/>
    </source>
</evidence>
<name>A0ABX2XWE0_9GAMM</name>
<sequence>MIPFNDDSLGLKAWPDSANSTTLAVENQNLFEQYLSDSALPASVSARDVENHSLNIDSEDIYPIHSVAKIFTGITVLSLIEEKPDDMTSIIPEKILHRPIKELLDEEVWQLSPTPLQHPFGN</sequence>
<protein>
    <recommendedName>
        <fullName evidence="3">Beta-lactamase-related domain-containing protein</fullName>
    </recommendedName>
</protein>
<evidence type="ECO:0008006" key="3">
    <source>
        <dbReference type="Google" id="ProtNLM"/>
    </source>
</evidence>
<keyword evidence="2" id="KW-1185">Reference proteome</keyword>
<dbReference type="RefSeq" id="WP_065620407.1">
    <property type="nucleotide sequence ID" value="NZ_LYOZ01000003.1"/>
</dbReference>
<dbReference type="Proteomes" id="UP000093336">
    <property type="component" value="Unassembled WGS sequence"/>
</dbReference>
<dbReference type="EMBL" id="LYOZ01000003">
    <property type="protein sequence ID" value="OCH98962.1"/>
    <property type="molecule type" value="Genomic_DNA"/>
</dbReference>
<evidence type="ECO:0000313" key="1">
    <source>
        <dbReference type="EMBL" id="OCH98962.1"/>
    </source>
</evidence>
<reference evidence="1 2" key="1">
    <citation type="submission" date="2016-05" db="EMBL/GenBank/DDBJ databases">
        <authorList>
            <person name="Prochazka B."/>
            <person name="Indra A."/>
            <person name="Hasenberger P."/>
            <person name="Blaschitz M."/>
            <person name="Wagner L."/>
            <person name="Wewalka G."/>
            <person name="Sorschag S."/>
            <person name="Schmid D."/>
            <person name="Ruppitsch W."/>
        </authorList>
    </citation>
    <scope>NUCLEOTIDE SEQUENCE [LARGE SCALE GENOMIC DNA]</scope>
    <source>
        <strain evidence="1 2">974010_12</strain>
    </source>
</reference>
<dbReference type="SUPFAM" id="SSF56601">
    <property type="entry name" value="beta-lactamase/transpeptidase-like"/>
    <property type="match status" value="1"/>
</dbReference>
<organism evidence="1 2">
    <name type="scientific">Legionella jamestowniensis</name>
    <dbReference type="NCBI Taxonomy" id="455"/>
    <lineage>
        <taxon>Bacteria</taxon>
        <taxon>Pseudomonadati</taxon>
        <taxon>Pseudomonadota</taxon>
        <taxon>Gammaproteobacteria</taxon>
        <taxon>Legionellales</taxon>
        <taxon>Legionellaceae</taxon>
        <taxon>Legionella</taxon>
    </lineage>
</organism>
<dbReference type="InterPro" id="IPR012338">
    <property type="entry name" value="Beta-lactam/transpept-like"/>
</dbReference>
<gene>
    <name evidence="1" type="ORF">A8135_09395</name>
</gene>
<accession>A0ABX2XWE0</accession>
<comment type="caution">
    <text evidence="1">The sequence shown here is derived from an EMBL/GenBank/DDBJ whole genome shotgun (WGS) entry which is preliminary data.</text>
</comment>